<dbReference type="EMBL" id="CAJEWN010000038">
    <property type="protein sequence ID" value="CAD2146988.1"/>
    <property type="molecule type" value="Genomic_DNA"/>
</dbReference>
<name>A0A6V7U5Y4_MELEN</name>
<dbReference type="AlphaFoldDB" id="A0A6V7U5Y4"/>
<comment type="caution">
    <text evidence="1">The sequence shown here is derived from an EMBL/GenBank/DDBJ whole genome shotgun (WGS) entry which is preliminary data.</text>
</comment>
<evidence type="ECO:0000313" key="1">
    <source>
        <dbReference type="EMBL" id="CAD2146988.1"/>
    </source>
</evidence>
<gene>
    <name evidence="1" type="ORF">MENT_LOCUS8814</name>
</gene>
<accession>A0A6V7U5Y4</accession>
<reference evidence="1 2" key="1">
    <citation type="submission" date="2020-08" db="EMBL/GenBank/DDBJ databases">
        <authorList>
            <person name="Koutsovoulos G."/>
            <person name="Danchin GJ E."/>
        </authorList>
    </citation>
    <scope>NUCLEOTIDE SEQUENCE [LARGE SCALE GENOMIC DNA]</scope>
</reference>
<dbReference type="Proteomes" id="UP000580250">
    <property type="component" value="Unassembled WGS sequence"/>
</dbReference>
<evidence type="ECO:0000313" key="2">
    <source>
        <dbReference type="Proteomes" id="UP000580250"/>
    </source>
</evidence>
<proteinExistence type="predicted"/>
<sequence>MAILISVHPQIHYRSNFYVTSLKDNCNGNLDNVIKYSFAMANPDIYMDEIMMLNDSDSNIELRKGLSICFEKLNMWNGGRSVVRNLFHSFINKVRIMKLG</sequence>
<protein>
    <submittedName>
        <fullName evidence="1">Uncharacterized protein</fullName>
    </submittedName>
</protein>
<organism evidence="1 2">
    <name type="scientific">Meloidogyne enterolobii</name>
    <name type="common">Root-knot nematode worm</name>
    <name type="synonym">Meloidogyne mayaguensis</name>
    <dbReference type="NCBI Taxonomy" id="390850"/>
    <lineage>
        <taxon>Eukaryota</taxon>
        <taxon>Metazoa</taxon>
        <taxon>Ecdysozoa</taxon>
        <taxon>Nematoda</taxon>
        <taxon>Chromadorea</taxon>
        <taxon>Rhabditida</taxon>
        <taxon>Tylenchina</taxon>
        <taxon>Tylenchomorpha</taxon>
        <taxon>Tylenchoidea</taxon>
        <taxon>Meloidogynidae</taxon>
        <taxon>Meloidogyninae</taxon>
        <taxon>Meloidogyne</taxon>
    </lineage>
</organism>